<reference evidence="1 2" key="1">
    <citation type="journal article" date="2013" name="PLoS ONE">
        <title>Enrichment and Genome Sequence of the Group I.1a Ammonia-Oxidizing Archaeon ?Ca. Nitrosotenuis uzonensis? Representing a Clade Globally.</title>
        <authorList>
            <person name="Lebedeva E.V."/>
            <person name="Hatzenpichler R."/>
            <person name="Pelletier E."/>
            <person name="Schuster N."/>
            <person name="Hauzmayer S."/>
            <person name="Bulaev A."/>
            <person name="Grigor'eva N.V."/>
            <person name="Galushko A."/>
            <person name="Schmid M."/>
            <person name="Palatinszky M."/>
            <person name="Le Paslier D."/>
            <person name="Daims H."/>
            <person name="Wagner M."/>
        </authorList>
    </citation>
    <scope>NUCLEOTIDE SEQUENCE [LARGE SCALE GENOMIC DNA]</scope>
    <source>
        <strain evidence="1 2">N4</strain>
    </source>
</reference>
<evidence type="ECO:0000313" key="2">
    <source>
        <dbReference type="Proteomes" id="UP000018159"/>
    </source>
</evidence>
<evidence type="ECO:0000313" key="1">
    <source>
        <dbReference type="EMBL" id="CDI05887.1"/>
    </source>
</evidence>
<dbReference type="STRING" id="1407055.NITUZ_40053"/>
<name>V6ATA9_9ARCH</name>
<gene>
    <name evidence="1" type="ORF">NITUZ_40053</name>
</gene>
<comment type="caution">
    <text evidence="1">The sequence shown here is derived from an EMBL/GenBank/DDBJ whole genome shotgun (WGS) entry which is preliminary data.</text>
</comment>
<sequence>MDIDDVQIKKALVAFSIEKALLEMGEPVFQKVTEILKNDYNCYVPDCYDHPEYLKRVLADLYGNAHTAIISSIKESLREFSHQTPVQKFLVALE</sequence>
<dbReference type="AlphaFoldDB" id="V6ATA9"/>
<organism evidence="1 2">
    <name type="scientific">Candidatus Nitrosotenuis uzonensis</name>
    <dbReference type="NCBI Taxonomy" id="1407055"/>
    <lineage>
        <taxon>Archaea</taxon>
        <taxon>Nitrososphaerota</taxon>
        <taxon>Candidatus Nitrosotenuis</taxon>
    </lineage>
</organism>
<evidence type="ECO:0008006" key="3">
    <source>
        <dbReference type="Google" id="ProtNLM"/>
    </source>
</evidence>
<accession>V6ATA9</accession>
<protein>
    <recommendedName>
        <fullName evidence="3">Nitrosopumilus output domain-containing protein</fullName>
    </recommendedName>
</protein>
<dbReference type="RefSeq" id="WP_048196218.1">
    <property type="nucleotide sequence ID" value="NZ_CBTY010000009.1"/>
</dbReference>
<dbReference type="EMBL" id="CBTY010000009">
    <property type="protein sequence ID" value="CDI05887.1"/>
    <property type="molecule type" value="Genomic_DNA"/>
</dbReference>
<dbReference type="Proteomes" id="UP000018159">
    <property type="component" value="Unassembled WGS sequence"/>
</dbReference>
<keyword evidence="2" id="KW-1185">Reference proteome</keyword>
<dbReference type="OrthoDB" id="7601at2157"/>
<proteinExistence type="predicted"/>